<keyword evidence="3" id="KW-1185">Reference proteome</keyword>
<dbReference type="Proteomes" id="UP000784294">
    <property type="component" value="Unassembled WGS sequence"/>
</dbReference>
<feature type="compositionally biased region" description="Low complexity" evidence="1">
    <location>
        <begin position="105"/>
        <end position="114"/>
    </location>
</feature>
<organism evidence="2 3">
    <name type="scientific">Protopolystoma xenopodis</name>
    <dbReference type="NCBI Taxonomy" id="117903"/>
    <lineage>
        <taxon>Eukaryota</taxon>
        <taxon>Metazoa</taxon>
        <taxon>Spiralia</taxon>
        <taxon>Lophotrochozoa</taxon>
        <taxon>Platyhelminthes</taxon>
        <taxon>Monogenea</taxon>
        <taxon>Polyopisthocotylea</taxon>
        <taxon>Polystomatidea</taxon>
        <taxon>Polystomatidae</taxon>
        <taxon>Protopolystoma</taxon>
    </lineage>
</organism>
<comment type="caution">
    <text evidence="2">The sequence shown here is derived from an EMBL/GenBank/DDBJ whole genome shotgun (WGS) entry which is preliminary data.</text>
</comment>
<evidence type="ECO:0000313" key="2">
    <source>
        <dbReference type="EMBL" id="VEL34022.1"/>
    </source>
</evidence>
<evidence type="ECO:0000313" key="3">
    <source>
        <dbReference type="Proteomes" id="UP000784294"/>
    </source>
</evidence>
<reference evidence="2" key="1">
    <citation type="submission" date="2018-11" db="EMBL/GenBank/DDBJ databases">
        <authorList>
            <consortium name="Pathogen Informatics"/>
        </authorList>
    </citation>
    <scope>NUCLEOTIDE SEQUENCE</scope>
</reference>
<protein>
    <submittedName>
        <fullName evidence="2">Uncharacterized protein</fullName>
    </submittedName>
</protein>
<accession>A0A448XDB5</accession>
<dbReference type="AlphaFoldDB" id="A0A448XDB5"/>
<gene>
    <name evidence="2" type="ORF">PXEA_LOCUS27462</name>
</gene>
<proteinExistence type="predicted"/>
<name>A0A448XDB5_9PLAT</name>
<feature type="region of interest" description="Disordered" evidence="1">
    <location>
        <begin position="83"/>
        <end position="127"/>
    </location>
</feature>
<dbReference type="EMBL" id="CAAALY010246845">
    <property type="protein sequence ID" value="VEL34022.1"/>
    <property type="molecule type" value="Genomic_DNA"/>
</dbReference>
<sequence>MALRRPADEGTQSTAEYRAEFEAKAEELLNWLDASSVALELITMDQNLPALGASAGGPGSTSPSLTSTSFARSDAGIKTPVAGLESLLPPRLDEPKRPSTGPPEGHTSGTVAGVTGSGGSGGTEPGQLPGEILRRVKSEASQWQDSMRRLIKLGDRYRKELSQSECIPRTCPRGAVLKRPCMPCFLDLSTLALVKKRSLRPN</sequence>
<evidence type="ECO:0000256" key="1">
    <source>
        <dbReference type="SAM" id="MobiDB-lite"/>
    </source>
</evidence>
<feature type="compositionally biased region" description="Gly residues" evidence="1">
    <location>
        <begin position="115"/>
        <end position="124"/>
    </location>
</feature>